<evidence type="ECO:0000313" key="4">
    <source>
        <dbReference type="Proteomes" id="UP001216907"/>
    </source>
</evidence>
<organism evidence="3 4">
    <name type="scientific">Paludisphaera mucosa</name>
    <dbReference type="NCBI Taxonomy" id="3030827"/>
    <lineage>
        <taxon>Bacteria</taxon>
        <taxon>Pseudomonadati</taxon>
        <taxon>Planctomycetota</taxon>
        <taxon>Planctomycetia</taxon>
        <taxon>Isosphaerales</taxon>
        <taxon>Isosphaeraceae</taxon>
        <taxon>Paludisphaera</taxon>
    </lineage>
</organism>
<reference evidence="3 4" key="1">
    <citation type="submission" date="2023-03" db="EMBL/GenBank/DDBJ databases">
        <title>Paludisphaera mucosa sp. nov. a novel planctomycete from northern fen.</title>
        <authorList>
            <person name="Ivanova A."/>
        </authorList>
    </citation>
    <scope>NUCLEOTIDE SEQUENCE [LARGE SCALE GENOMIC DNA]</scope>
    <source>
        <strain evidence="3 4">Pla2</strain>
    </source>
</reference>
<accession>A0ABT6F9T5</accession>
<dbReference type="Proteomes" id="UP001216907">
    <property type="component" value="Unassembled WGS sequence"/>
</dbReference>
<dbReference type="RefSeq" id="WP_277860715.1">
    <property type="nucleotide sequence ID" value="NZ_JARRAG010000002.1"/>
</dbReference>
<protein>
    <submittedName>
        <fullName evidence="3">Uncharacterized protein</fullName>
    </submittedName>
</protein>
<sequence length="151" mass="15562">MKAFAPARSVGLWAGAILSLLVTGLIAPSQAQAGCAHYVKHRSAADAFAHRLDPLVAGSAEASTDAPSTPDGPRRPAPCSGPSCSGQPASPTPPPVTTIKLVEAWACLVPRRSPSRIDSTPTLPPSCTLGPIHRGEPVFHPPRWTPAPSIA</sequence>
<evidence type="ECO:0000256" key="2">
    <source>
        <dbReference type="SAM" id="SignalP"/>
    </source>
</evidence>
<name>A0ABT6F9T5_9BACT</name>
<gene>
    <name evidence="3" type="ORF">PZE19_11270</name>
</gene>
<keyword evidence="4" id="KW-1185">Reference proteome</keyword>
<proteinExistence type="predicted"/>
<feature type="signal peptide" evidence="2">
    <location>
        <begin position="1"/>
        <end position="33"/>
    </location>
</feature>
<feature type="chain" id="PRO_5045093586" evidence="2">
    <location>
        <begin position="34"/>
        <end position="151"/>
    </location>
</feature>
<evidence type="ECO:0000313" key="3">
    <source>
        <dbReference type="EMBL" id="MDG3004357.1"/>
    </source>
</evidence>
<evidence type="ECO:0000256" key="1">
    <source>
        <dbReference type="SAM" id="MobiDB-lite"/>
    </source>
</evidence>
<comment type="caution">
    <text evidence="3">The sequence shown here is derived from an EMBL/GenBank/DDBJ whole genome shotgun (WGS) entry which is preliminary data.</text>
</comment>
<feature type="region of interest" description="Disordered" evidence="1">
    <location>
        <begin position="58"/>
        <end position="96"/>
    </location>
</feature>
<dbReference type="EMBL" id="JARRAG010000002">
    <property type="protein sequence ID" value="MDG3004357.1"/>
    <property type="molecule type" value="Genomic_DNA"/>
</dbReference>
<keyword evidence="2" id="KW-0732">Signal</keyword>